<feature type="compositionally biased region" description="Low complexity" evidence="7">
    <location>
        <begin position="70"/>
        <end position="85"/>
    </location>
</feature>
<evidence type="ECO:0000256" key="3">
    <source>
        <dbReference type="ARBA" id="ARBA00022512"/>
    </source>
</evidence>
<evidence type="ECO:0000256" key="7">
    <source>
        <dbReference type="SAM" id="MobiDB-lite"/>
    </source>
</evidence>
<evidence type="ECO:0000256" key="5">
    <source>
        <dbReference type="ARBA" id="ARBA00023157"/>
    </source>
</evidence>
<comment type="similarity">
    <text evidence="2 6">Belongs to the fungal hydrophobin family.</text>
</comment>
<evidence type="ECO:0000256" key="2">
    <source>
        <dbReference type="ARBA" id="ARBA00010446"/>
    </source>
</evidence>
<protein>
    <recommendedName>
        <fullName evidence="6">Hydrophobin</fullName>
    </recommendedName>
</protein>
<accession>A0ABR3IWC1</accession>
<evidence type="ECO:0000256" key="4">
    <source>
        <dbReference type="ARBA" id="ARBA00022525"/>
    </source>
</evidence>
<dbReference type="InterPro" id="IPR001338">
    <property type="entry name" value="Class_I_Hydrophobin"/>
</dbReference>
<comment type="subcellular location">
    <subcellularLocation>
        <location evidence="1 6">Secreted</location>
        <location evidence="1 6">Cell wall</location>
    </subcellularLocation>
</comment>
<keyword evidence="5 6" id="KW-1015">Disulfide bond</keyword>
<evidence type="ECO:0000313" key="8">
    <source>
        <dbReference type="EMBL" id="KAL0947568.1"/>
    </source>
</evidence>
<organism evidence="8 9">
    <name type="scientific">Hohenbuehelia grisea</name>
    <dbReference type="NCBI Taxonomy" id="104357"/>
    <lineage>
        <taxon>Eukaryota</taxon>
        <taxon>Fungi</taxon>
        <taxon>Dikarya</taxon>
        <taxon>Basidiomycota</taxon>
        <taxon>Agaricomycotina</taxon>
        <taxon>Agaricomycetes</taxon>
        <taxon>Agaricomycetidae</taxon>
        <taxon>Agaricales</taxon>
        <taxon>Pleurotineae</taxon>
        <taxon>Pleurotaceae</taxon>
        <taxon>Hohenbuehelia</taxon>
    </lineage>
</organism>
<keyword evidence="4 6" id="KW-0964">Secreted</keyword>
<comment type="caution">
    <text evidence="8">The sequence shown here is derived from an EMBL/GenBank/DDBJ whole genome shotgun (WGS) entry which is preliminary data.</text>
</comment>
<reference evidence="9" key="1">
    <citation type="submission" date="2024-06" db="EMBL/GenBank/DDBJ databases">
        <title>Multi-omics analyses provide insights into the biosynthesis of the anticancer antibiotic pleurotin in Hohenbuehelia grisea.</title>
        <authorList>
            <person name="Weaver J.A."/>
            <person name="Alberti F."/>
        </authorList>
    </citation>
    <scope>NUCLEOTIDE SEQUENCE [LARGE SCALE GENOMIC DNA]</scope>
    <source>
        <strain evidence="9">T-177</strain>
    </source>
</reference>
<keyword evidence="3 6" id="KW-0134">Cell wall</keyword>
<evidence type="ECO:0000256" key="1">
    <source>
        <dbReference type="ARBA" id="ARBA00004191"/>
    </source>
</evidence>
<dbReference type="Pfam" id="PF01185">
    <property type="entry name" value="Hydrophobin"/>
    <property type="match status" value="1"/>
</dbReference>
<keyword evidence="9" id="KW-1185">Reference proteome</keyword>
<dbReference type="EMBL" id="JASNQZ010000015">
    <property type="protein sequence ID" value="KAL0947568.1"/>
    <property type="molecule type" value="Genomic_DNA"/>
</dbReference>
<gene>
    <name evidence="8" type="ORF">HGRIS_013657</name>
</gene>
<sequence>MLLHTGSGIRWCKSFANGTQNIFEVTYKRASDLSYHPHPIIRNPHQPSTHQTCNSPRALLSSLSSLSWLRSPQPLPNPTTSLPVPTASPPSPPPVPPTPGPTCAAGRYLCCDALADADNADVVASFDANGEVVPADPAGQVGLTCTAPIDNTACVNPTAACCIGEDRFDGLATLGCAAYVAP</sequence>
<keyword evidence="6" id="KW-0732">Signal</keyword>
<evidence type="ECO:0000313" key="9">
    <source>
        <dbReference type="Proteomes" id="UP001556367"/>
    </source>
</evidence>
<dbReference type="Proteomes" id="UP001556367">
    <property type="component" value="Unassembled WGS sequence"/>
</dbReference>
<feature type="compositionally biased region" description="Pro residues" evidence="7">
    <location>
        <begin position="86"/>
        <end position="99"/>
    </location>
</feature>
<name>A0ABR3IWC1_9AGAR</name>
<proteinExistence type="inferred from homology"/>
<feature type="region of interest" description="Disordered" evidence="7">
    <location>
        <begin position="70"/>
        <end position="99"/>
    </location>
</feature>
<evidence type="ECO:0000256" key="6">
    <source>
        <dbReference type="RuleBase" id="RU365009"/>
    </source>
</evidence>